<comment type="pathway">
    <text evidence="10">Isoprenoid biosynthesis; isopentenyl diphosphate biosynthesis via DXP pathway; isopentenyl diphosphate from 1-deoxy-D-xylulose 5-phosphate: step 3/6.</text>
</comment>
<dbReference type="Pfam" id="PF08544">
    <property type="entry name" value="GHMP_kinases_C"/>
    <property type="match status" value="1"/>
</dbReference>
<evidence type="ECO:0000256" key="6">
    <source>
        <dbReference type="ARBA" id="ARBA00022777"/>
    </source>
</evidence>
<dbReference type="AlphaFoldDB" id="A0A494TDG5"/>
<keyword evidence="8 10" id="KW-0414">Isoprene biosynthesis</keyword>
<evidence type="ECO:0000256" key="3">
    <source>
        <dbReference type="ARBA" id="ARBA00017473"/>
    </source>
</evidence>
<feature type="domain" description="GHMP kinase C-terminal" evidence="12">
    <location>
        <begin position="191"/>
        <end position="248"/>
    </location>
</feature>
<dbReference type="EC" id="2.7.1.148" evidence="2 10"/>
<dbReference type="InterPro" id="IPR020568">
    <property type="entry name" value="Ribosomal_Su5_D2-typ_SF"/>
</dbReference>
<reference evidence="13 14" key="1">
    <citation type="submission" date="2018-09" db="EMBL/GenBank/DDBJ databases">
        <title>Sphingomonas peninsula sp. nov., isolated from fildes peninsula, Antarctic soil.</title>
        <authorList>
            <person name="Yingchao G."/>
        </authorList>
    </citation>
    <scope>NUCLEOTIDE SEQUENCE [LARGE SCALE GENOMIC DNA]</scope>
    <source>
        <strain evidence="13 14">YZ-8</strain>
    </source>
</reference>
<comment type="catalytic activity">
    <reaction evidence="10">
        <text>4-CDP-2-C-methyl-D-erythritol + ATP = 4-CDP-2-C-methyl-D-erythritol 2-phosphate + ADP + H(+)</text>
        <dbReference type="Rhea" id="RHEA:18437"/>
        <dbReference type="ChEBI" id="CHEBI:15378"/>
        <dbReference type="ChEBI" id="CHEBI:30616"/>
        <dbReference type="ChEBI" id="CHEBI:57823"/>
        <dbReference type="ChEBI" id="CHEBI:57919"/>
        <dbReference type="ChEBI" id="CHEBI:456216"/>
        <dbReference type="EC" id="2.7.1.148"/>
    </reaction>
</comment>
<comment type="function">
    <text evidence="10">Catalyzes the phosphorylation of the position 2 hydroxy group of 4-diphosphocytidyl-2C-methyl-D-erythritol.</text>
</comment>
<dbReference type="InterPro" id="IPR036554">
    <property type="entry name" value="GHMP_kinase_C_sf"/>
</dbReference>
<dbReference type="GO" id="GO:0050515">
    <property type="term" value="F:4-(cytidine 5'-diphospho)-2-C-methyl-D-erythritol kinase activity"/>
    <property type="evidence" value="ECO:0007669"/>
    <property type="project" value="UniProtKB-UniRule"/>
</dbReference>
<dbReference type="PANTHER" id="PTHR43527:SF2">
    <property type="entry name" value="4-DIPHOSPHOCYTIDYL-2-C-METHYL-D-ERYTHRITOL KINASE, CHLOROPLASTIC"/>
    <property type="match status" value="1"/>
</dbReference>
<evidence type="ECO:0000259" key="12">
    <source>
        <dbReference type="Pfam" id="PF08544"/>
    </source>
</evidence>
<dbReference type="GO" id="GO:0016114">
    <property type="term" value="P:terpenoid biosynthetic process"/>
    <property type="evidence" value="ECO:0007669"/>
    <property type="project" value="UniProtKB-UniRule"/>
</dbReference>
<dbReference type="InterPro" id="IPR014721">
    <property type="entry name" value="Ribsml_uS5_D2-typ_fold_subgr"/>
</dbReference>
<keyword evidence="4 10" id="KW-0808">Transferase</keyword>
<keyword evidence="6 10" id="KW-0418">Kinase</keyword>
<name>A0A494TDG5_SPHPE</name>
<evidence type="ECO:0000256" key="5">
    <source>
        <dbReference type="ARBA" id="ARBA00022741"/>
    </source>
</evidence>
<evidence type="ECO:0000256" key="2">
    <source>
        <dbReference type="ARBA" id="ARBA00012052"/>
    </source>
</evidence>
<dbReference type="Gene3D" id="3.30.230.10">
    <property type="match status" value="1"/>
</dbReference>
<dbReference type="KEGG" id="spha:D3Y57_18470"/>
<dbReference type="SUPFAM" id="SSF54211">
    <property type="entry name" value="Ribosomal protein S5 domain 2-like"/>
    <property type="match status" value="1"/>
</dbReference>
<dbReference type="HAMAP" id="MF_00061">
    <property type="entry name" value="IspE"/>
    <property type="match status" value="1"/>
</dbReference>
<dbReference type="SUPFAM" id="SSF55060">
    <property type="entry name" value="GHMP Kinase, C-terminal domain"/>
    <property type="match status" value="1"/>
</dbReference>
<evidence type="ECO:0000256" key="1">
    <source>
        <dbReference type="ARBA" id="ARBA00009684"/>
    </source>
</evidence>
<dbReference type="Proteomes" id="UP000276254">
    <property type="component" value="Chromosome"/>
</dbReference>
<dbReference type="NCBIfam" id="TIGR00154">
    <property type="entry name" value="ispE"/>
    <property type="match status" value="1"/>
</dbReference>
<dbReference type="InterPro" id="IPR006204">
    <property type="entry name" value="GHMP_kinase_N_dom"/>
</dbReference>
<evidence type="ECO:0000256" key="4">
    <source>
        <dbReference type="ARBA" id="ARBA00022679"/>
    </source>
</evidence>
<keyword evidence="14" id="KW-1185">Reference proteome</keyword>
<gene>
    <name evidence="10" type="primary">ispE</name>
    <name evidence="13" type="ORF">D3Y57_18470</name>
</gene>
<evidence type="ECO:0000256" key="10">
    <source>
        <dbReference type="HAMAP-Rule" id="MF_00061"/>
    </source>
</evidence>
<evidence type="ECO:0000313" key="13">
    <source>
        <dbReference type="EMBL" id="AYJ87537.1"/>
    </source>
</evidence>
<evidence type="ECO:0000256" key="8">
    <source>
        <dbReference type="ARBA" id="ARBA00023229"/>
    </source>
</evidence>
<accession>A0A494TDG5</accession>
<dbReference type="OrthoDB" id="9809438at2"/>
<evidence type="ECO:0000259" key="11">
    <source>
        <dbReference type="Pfam" id="PF00288"/>
    </source>
</evidence>
<organism evidence="13 14">
    <name type="scientific">Sphingomonas paeninsulae</name>
    <dbReference type="NCBI Taxonomy" id="2319844"/>
    <lineage>
        <taxon>Bacteria</taxon>
        <taxon>Pseudomonadati</taxon>
        <taxon>Pseudomonadota</taxon>
        <taxon>Alphaproteobacteria</taxon>
        <taxon>Sphingomonadales</taxon>
        <taxon>Sphingomonadaceae</taxon>
        <taxon>Sphingomonas</taxon>
    </lineage>
</organism>
<dbReference type="NCBIfam" id="NF011202">
    <property type="entry name" value="PRK14608.1"/>
    <property type="match status" value="1"/>
</dbReference>
<feature type="domain" description="GHMP kinase N-terminal" evidence="11">
    <location>
        <begin position="66"/>
        <end position="135"/>
    </location>
</feature>
<evidence type="ECO:0000313" key="14">
    <source>
        <dbReference type="Proteomes" id="UP000276254"/>
    </source>
</evidence>
<keyword evidence="7 10" id="KW-0067">ATP-binding</keyword>
<dbReference type="GO" id="GO:0019288">
    <property type="term" value="P:isopentenyl diphosphate biosynthetic process, methylerythritol 4-phosphate pathway"/>
    <property type="evidence" value="ECO:0007669"/>
    <property type="project" value="UniProtKB-UniRule"/>
</dbReference>
<comment type="similarity">
    <text evidence="1 10">Belongs to the GHMP kinase family. IspE subfamily.</text>
</comment>
<dbReference type="UniPathway" id="UPA00056">
    <property type="reaction ID" value="UER00094"/>
</dbReference>
<dbReference type="InterPro" id="IPR004424">
    <property type="entry name" value="IspE"/>
</dbReference>
<protein>
    <recommendedName>
        <fullName evidence="3 10">4-diphosphocytidyl-2-C-methyl-D-erythritol kinase</fullName>
        <shortName evidence="10">CMK</shortName>
        <ecNumber evidence="2 10">2.7.1.148</ecNumber>
    </recommendedName>
    <alternativeName>
        <fullName evidence="9 10">4-(cytidine-5'-diphospho)-2-C-methyl-D-erythritol kinase</fullName>
    </alternativeName>
</protein>
<dbReference type="Gene3D" id="3.30.70.890">
    <property type="entry name" value="GHMP kinase, C-terminal domain"/>
    <property type="match status" value="1"/>
</dbReference>
<evidence type="ECO:0000256" key="9">
    <source>
        <dbReference type="ARBA" id="ARBA00032554"/>
    </source>
</evidence>
<feature type="active site" evidence="10">
    <location>
        <position position="129"/>
    </location>
</feature>
<dbReference type="GO" id="GO:0005524">
    <property type="term" value="F:ATP binding"/>
    <property type="evidence" value="ECO:0007669"/>
    <property type="project" value="UniProtKB-UniRule"/>
</dbReference>
<keyword evidence="5 10" id="KW-0547">Nucleotide-binding</keyword>
<dbReference type="InterPro" id="IPR013750">
    <property type="entry name" value="GHMP_kinase_C_dom"/>
</dbReference>
<feature type="active site" evidence="10">
    <location>
        <position position="10"/>
    </location>
</feature>
<dbReference type="Pfam" id="PF00288">
    <property type="entry name" value="GHMP_kinases_N"/>
    <property type="match status" value="1"/>
</dbReference>
<proteinExistence type="inferred from homology"/>
<feature type="binding site" evidence="10">
    <location>
        <begin position="90"/>
        <end position="100"/>
    </location>
    <ligand>
        <name>ATP</name>
        <dbReference type="ChEBI" id="CHEBI:30616"/>
    </ligand>
</feature>
<dbReference type="PIRSF" id="PIRSF010376">
    <property type="entry name" value="IspE"/>
    <property type="match status" value="1"/>
</dbReference>
<evidence type="ECO:0000256" key="7">
    <source>
        <dbReference type="ARBA" id="ARBA00022840"/>
    </source>
</evidence>
<dbReference type="EMBL" id="CP032829">
    <property type="protein sequence ID" value="AYJ87537.1"/>
    <property type="molecule type" value="Genomic_DNA"/>
</dbReference>
<sequence length="260" mass="27552">MIVRETAFAKVNLALHVRGRRADGYHDLETVFAFCEDGDLLEVEDADRLSLTIEGPFSKGLEIEGNLVMKAAQALGSERGAAIRLTKNLPIASGIGGGSADAAAALRSLSKLWQVPLPSLDVQRNLGADVPACVVSQTMRGEGVGERLFAVPSVTGIPILLVNPRIPLSTGAVFGRWDGTDRGALTDWQTGRNDLEAAARAIVPEIAATIDWLVDRPGVTLARMSGSGATCFALFENTVARDAAQAAVAPQYWTMASNLR</sequence>
<dbReference type="RefSeq" id="WP_121154974.1">
    <property type="nucleotide sequence ID" value="NZ_CP032829.1"/>
</dbReference>
<dbReference type="PANTHER" id="PTHR43527">
    <property type="entry name" value="4-DIPHOSPHOCYTIDYL-2-C-METHYL-D-ERYTHRITOL KINASE, CHLOROPLASTIC"/>
    <property type="match status" value="1"/>
</dbReference>